<dbReference type="Proteomes" id="UP000009168">
    <property type="component" value="Unassembled WGS sequence"/>
</dbReference>
<gene>
    <name evidence="10" type="ORF">TTHERM_00485980</name>
</gene>
<feature type="domain" description="DEAD-box RNA helicase Q" evidence="9">
    <location>
        <begin position="28"/>
        <end position="56"/>
    </location>
</feature>
<dbReference type="PANTHER" id="PTHR47959:SF1">
    <property type="entry name" value="ATP-DEPENDENT RNA HELICASE DBPA"/>
    <property type="match status" value="1"/>
</dbReference>
<name>I7LZY6_TETTS</name>
<dbReference type="InterPro" id="IPR014014">
    <property type="entry name" value="RNA_helicase_DEAD_Q_motif"/>
</dbReference>
<dbReference type="PROSITE" id="PS51192">
    <property type="entry name" value="HELICASE_ATP_BIND_1"/>
    <property type="match status" value="1"/>
</dbReference>
<dbReference type="GO" id="GO:0016787">
    <property type="term" value="F:hydrolase activity"/>
    <property type="evidence" value="ECO:0007669"/>
    <property type="project" value="UniProtKB-KW"/>
</dbReference>
<keyword evidence="11" id="KW-1185">Reference proteome</keyword>
<dbReference type="CDD" id="cd18787">
    <property type="entry name" value="SF2_C_DEAD"/>
    <property type="match status" value="1"/>
</dbReference>
<feature type="domain" description="Helicase C-terminal" evidence="8">
    <location>
        <begin position="311"/>
        <end position="461"/>
    </location>
</feature>
<reference evidence="11" key="1">
    <citation type="journal article" date="2006" name="PLoS Biol.">
        <title>Macronuclear genome sequence of the ciliate Tetrahymena thermophila, a model eukaryote.</title>
        <authorList>
            <person name="Eisen J.A."/>
            <person name="Coyne R.S."/>
            <person name="Wu M."/>
            <person name="Wu D."/>
            <person name="Thiagarajan M."/>
            <person name="Wortman J.R."/>
            <person name="Badger J.H."/>
            <person name="Ren Q."/>
            <person name="Amedeo P."/>
            <person name="Jones K.M."/>
            <person name="Tallon L.J."/>
            <person name="Delcher A.L."/>
            <person name="Salzberg S.L."/>
            <person name="Silva J.C."/>
            <person name="Haas B.J."/>
            <person name="Majoros W.H."/>
            <person name="Farzad M."/>
            <person name="Carlton J.M."/>
            <person name="Smith R.K. Jr."/>
            <person name="Garg J."/>
            <person name="Pearlman R.E."/>
            <person name="Karrer K.M."/>
            <person name="Sun L."/>
            <person name="Manning G."/>
            <person name="Elde N.C."/>
            <person name="Turkewitz A.P."/>
            <person name="Asai D.J."/>
            <person name="Wilkes D.E."/>
            <person name="Wang Y."/>
            <person name="Cai H."/>
            <person name="Collins K."/>
            <person name="Stewart B.A."/>
            <person name="Lee S.R."/>
            <person name="Wilamowska K."/>
            <person name="Weinberg Z."/>
            <person name="Ruzzo W.L."/>
            <person name="Wloga D."/>
            <person name="Gaertig J."/>
            <person name="Frankel J."/>
            <person name="Tsao C.-C."/>
            <person name="Gorovsky M.A."/>
            <person name="Keeling P.J."/>
            <person name="Waller R.F."/>
            <person name="Patron N.J."/>
            <person name="Cherry J.M."/>
            <person name="Stover N.A."/>
            <person name="Krieger C.J."/>
            <person name="del Toro C."/>
            <person name="Ryder H.F."/>
            <person name="Williamson S.C."/>
            <person name="Barbeau R.A."/>
            <person name="Hamilton E.P."/>
            <person name="Orias E."/>
        </authorList>
    </citation>
    <scope>NUCLEOTIDE SEQUENCE [LARGE SCALE GENOMIC DNA]</scope>
    <source>
        <strain evidence="11">SB210</strain>
    </source>
</reference>
<dbReference type="PANTHER" id="PTHR47959">
    <property type="entry name" value="ATP-DEPENDENT RNA HELICASE RHLE-RELATED"/>
    <property type="match status" value="1"/>
</dbReference>
<evidence type="ECO:0000259" key="7">
    <source>
        <dbReference type="PROSITE" id="PS51192"/>
    </source>
</evidence>
<keyword evidence="2" id="KW-0378">Hydrolase</keyword>
<dbReference type="AlphaFoldDB" id="I7LZY6"/>
<dbReference type="SUPFAM" id="SSF52540">
    <property type="entry name" value="P-loop containing nucleoside triphosphate hydrolases"/>
    <property type="match status" value="1"/>
</dbReference>
<evidence type="ECO:0000256" key="4">
    <source>
        <dbReference type="ARBA" id="ARBA00022840"/>
    </source>
</evidence>
<dbReference type="SMART" id="SM00487">
    <property type="entry name" value="DEXDc"/>
    <property type="match status" value="1"/>
</dbReference>
<evidence type="ECO:0000256" key="6">
    <source>
        <dbReference type="SAM" id="MobiDB-lite"/>
    </source>
</evidence>
<dbReference type="InParanoid" id="I7LZY6"/>
<dbReference type="GO" id="GO:0003676">
    <property type="term" value="F:nucleic acid binding"/>
    <property type="evidence" value="ECO:0007669"/>
    <property type="project" value="InterPro"/>
</dbReference>
<dbReference type="Pfam" id="PF00271">
    <property type="entry name" value="Helicase_C"/>
    <property type="match status" value="1"/>
</dbReference>
<dbReference type="Pfam" id="PF00270">
    <property type="entry name" value="DEAD"/>
    <property type="match status" value="1"/>
</dbReference>
<feature type="domain" description="Helicase ATP-binding" evidence="7">
    <location>
        <begin position="59"/>
        <end position="276"/>
    </location>
</feature>
<evidence type="ECO:0000259" key="8">
    <source>
        <dbReference type="PROSITE" id="PS51194"/>
    </source>
</evidence>
<dbReference type="GO" id="GO:0005524">
    <property type="term" value="F:ATP binding"/>
    <property type="evidence" value="ECO:0007669"/>
    <property type="project" value="UniProtKB-KW"/>
</dbReference>
<dbReference type="EMBL" id="GG662587">
    <property type="protein sequence ID" value="EAR85148.2"/>
    <property type="molecule type" value="Genomic_DNA"/>
</dbReference>
<dbReference type="InterPro" id="IPR050079">
    <property type="entry name" value="DEAD_box_RNA_helicase"/>
</dbReference>
<evidence type="ECO:0000256" key="5">
    <source>
        <dbReference type="PROSITE-ProRule" id="PRU00552"/>
    </source>
</evidence>
<dbReference type="GO" id="GO:0005829">
    <property type="term" value="C:cytosol"/>
    <property type="evidence" value="ECO:0007669"/>
    <property type="project" value="TreeGrafter"/>
</dbReference>
<dbReference type="InterPro" id="IPR001650">
    <property type="entry name" value="Helicase_C-like"/>
</dbReference>
<dbReference type="InterPro" id="IPR027417">
    <property type="entry name" value="P-loop_NTPase"/>
</dbReference>
<dbReference type="STRING" id="312017.I7LZY6"/>
<dbReference type="InterPro" id="IPR011545">
    <property type="entry name" value="DEAD/DEAH_box_helicase_dom"/>
</dbReference>
<dbReference type="eggNOG" id="KOG0336">
    <property type="taxonomic scope" value="Eukaryota"/>
</dbReference>
<evidence type="ECO:0000313" key="10">
    <source>
        <dbReference type="EMBL" id="EAR85148.2"/>
    </source>
</evidence>
<keyword evidence="1" id="KW-0547">Nucleotide-binding</keyword>
<dbReference type="InterPro" id="IPR014001">
    <property type="entry name" value="Helicase_ATP-bd"/>
</dbReference>
<keyword evidence="4" id="KW-0067">ATP-binding</keyword>
<protein>
    <submittedName>
        <fullName evidence="10">DEAD-box ATP-dependent RNA helicase</fullName>
    </submittedName>
</protein>
<dbReference type="SMART" id="SM00490">
    <property type="entry name" value="HELICc"/>
    <property type="match status" value="1"/>
</dbReference>
<dbReference type="GO" id="GO:0003724">
    <property type="term" value="F:RNA helicase activity"/>
    <property type="evidence" value="ECO:0007669"/>
    <property type="project" value="InterPro"/>
</dbReference>
<accession>I7LZY6</accession>
<dbReference type="KEGG" id="tet:TTHERM_00485980"/>
<dbReference type="Gene3D" id="3.40.50.300">
    <property type="entry name" value="P-loop containing nucleotide triphosphate hydrolases"/>
    <property type="match status" value="2"/>
</dbReference>
<dbReference type="GeneID" id="7831109"/>
<sequence length="480" mass="54867">MRPFKLSKNIFSHLRLSKNILFYNFSSDFFKNLHLNPYLFANLKENKISEPTSIQVKSLEHVINGENAVVTAETGSGKTLCYLLPVMNHILSKKLDLAPEVYRQNSPRGAIILVPTKELGAQVYAMIRRLDKKNKLDVSRTGSIGYIAPISDDKQPKDARTSLRLNDLAFESVVRGIDWDQLDILVSTPSQLDQMLKLKDQTNPYQVDPKFIVIDEFDLLLGDTNIARSTISILNRFCNVHNNPQNINRQFILTGASFPLRINNEKGTQFIDKVFKRPICIESENFYKISEKMKHVVIRVNDYLNANPNFSIQDILVDQIKKSTSQRIIVFVQSQASSESIAKHLQDHDIKALSFHANLNTEQRIDTLANFDEGKVRVLVSTDLASRGLDFQNVDHVIQFDFALDAVSFLHRVGRTCRMGRNGVVTSFVRENDEFLYEKVQKLICNHQRIDPIISRKRSLSKNYKRSKGSDDEMSSDDDN</sequence>
<dbReference type="OrthoDB" id="10256233at2759"/>
<evidence type="ECO:0000256" key="1">
    <source>
        <dbReference type="ARBA" id="ARBA00022741"/>
    </source>
</evidence>
<evidence type="ECO:0000259" key="9">
    <source>
        <dbReference type="PROSITE" id="PS51195"/>
    </source>
</evidence>
<feature type="short sequence motif" description="Q motif" evidence="5">
    <location>
        <begin position="28"/>
        <end position="56"/>
    </location>
</feature>
<feature type="region of interest" description="Disordered" evidence="6">
    <location>
        <begin position="461"/>
        <end position="480"/>
    </location>
</feature>
<evidence type="ECO:0000256" key="3">
    <source>
        <dbReference type="ARBA" id="ARBA00022806"/>
    </source>
</evidence>
<organism evidence="10 11">
    <name type="scientific">Tetrahymena thermophila (strain SB210)</name>
    <dbReference type="NCBI Taxonomy" id="312017"/>
    <lineage>
        <taxon>Eukaryota</taxon>
        <taxon>Sar</taxon>
        <taxon>Alveolata</taxon>
        <taxon>Ciliophora</taxon>
        <taxon>Intramacronucleata</taxon>
        <taxon>Oligohymenophorea</taxon>
        <taxon>Hymenostomatida</taxon>
        <taxon>Tetrahymenina</taxon>
        <taxon>Tetrahymenidae</taxon>
        <taxon>Tetrahymena</taxon>
    </lineage>
</organism>
<keyword evidence="3 10" id="KW-0347">Helicase</keyword>
<dbReference type="PROSITE" id="PS51194">
    <property type="entry name" value="HELICASE_CTER"/>
    <property type="match status" value="1"/>
</dbReference>
<evidence type="ECO:0000256" key="2">
    <source>
        <dbReference type="ARBA" id="ARBA00022801"/>
    </source>
</evidence>
<dbReference type="RefSeq" id="XP_001032811.2">
    <property type="nucleotide sequence ID" value="XM_001032811.2"/>
</dbReference>
<evidence type="ECO:0000313" key="11">
    <source>
        <dbReference type="Proteomes" id="UP000009168"/>
    </source>
</evidence>
<dbReference type="PROSITE" id="PS51195">
    <property type="entry name" value="Q_MOTIF"/>
    <property type="match status" value="1"/>
</dbReference>
<proteinExistence type="predicted"/>